<dbReference type="OrthoDB" id="2331100at2759"/>
<dbReference type="InterPro" id="IPR052953">
    <property type="entry name" value="Ser-rich/MCO-related"/>
</dbReference>
<gene>
    <name evidence="1" type="ORF">TRAPUB_4640</name>
</gene>
<dbReference type="SUPFAM" id="SSF49503">
    <property type="entry name" value="Cupredoxins"/>
    <property type="match status" value="1"/>
</dbReference>
<dbReference type="Proteomes" id="UP000184267">
    <property type="component" value="Unassembled WGS sequence"/>
</dbReference>
<dbReference type="InterPro" id="IPR008972">
    <property type="entry name" value="Cupredoxin"/>
</dbReference>
<dbReference type="PANTHER" id="PTHR34883">
    <property type="entry name" value="SERINE-RICH PROTEIN, PUTATIVE-RELATED-RELATED"/>
    <property type="match status" value="1"/>
</dbReference>
<dbReference type="EMBL" id="MNAD01001524">
    <property type="protein sequence ID" value="OJT04628.1"/>
    <property type="molecule type" value="Genomic_DNA"/>
</dbReference>
<accession>A0A1M2VAI7</accession>
<evidence type="ECO:0000313" key="2">
    <source>
        <dbReference type="Proteomes" id="UP000184267"/>
    </source>
</evidence>
<dbReference type="Gene3D" id="2.60.40.420">
    <property type="entry name" value="Cupredoxins - blue copper proteins"/>
    <property type="match status" value="1"/>
</dbReference>
<dbReference type="AlphaFoldDB" id="A0A1M2VAI7"/>
<dbReference type="STRING" id="154538.A0A1M2VAI7"/>
<comment type="caution">
    <text evidence="1">The sequence shown here is derived from an EMBL/GenBank/DDBJ whole genome shotgun (WGS) entry which is preliminary data.</text>
</comment>
<keyword evidence="2" id="KW-1185">Reference proteome</keyword>
<reference evidence="1 2" key="1">
    <citation type="submission" date="2016-10" db="EMBL/GenBank/DDBJ databases">
        <title>Genome sequence of the basidiomycete white-rot fungus Trametes pubescens.</title>
        <authorList>
            <person name="Makela M.R."/>
            <person name="Granchi Z."/>
            <person name="Peng M."/>
            <person name="De Vries R.P."/>
            <person name="Grigoriev I."/>
            <person name="Riley R."/>
            <person name="Hilden K."/>
        </authorList>
    </citation>
    <scope>NUCLEOTIDE SEQUENCE [LARGE SCALE GENOMIC DNA]</scope>
    <source>
        <strain evidence="1 2">FBCC735</strain>
    </source>
</reference>
<sequence length="98" mass="10379">MASDHSLFVQVIHVGSVHGRPVPTFDPPSVKAAKGSTVSFIFDAIPGNHTVAQSAFAKPCEPLAGGFDSGFIFVPDTTDPSSLFPTFNITIMEDTERA</sequence>
<dbReference type="PANTHER" id="PTHR34883:SF15">
    <property type="entry name" value="EXTRACELLULAR SERINE-RICH PROTEIN"/>
    <property type="match status" value="1"/>
</dbReference>
<evidence type="ECO:0000313" key="1">
    <source>
        <dbReference type="EMBL" id="OJT04628.1"/>
    </source>
</evidence>
<protein>
    <recommendedName>
        <fullName evidence="3">Plastocyanin-like domain-containing protein</fullName>
    </recommendedName>
</protein>
<name>A0A1M2VAI7_TRAPU</name>
<evidence type="ECO:0008006" key="3">
    <source>
        <dbReference type="Google" id="ProtNLM"/>
    </source>
</evidence>
<organism evidence="1 2">
    <name type="scientific">Trametes pubescens</name>
    <name type="common">White-rot fungus</name>
    <dbReference type="NCBI Taxonomy" id="154538"/>
    <lineage>
        <taxon>Eukaryota</taxon>
        <taxon>Fungi</taxon>
        <taxon>Dikarya</taxon>
        <taxon>Basidiomycota</taxon>
        <taxon>Agaricomycotina</taxon>
        <taxon>Agaricomycetes</taxon>
        <taxon>Polyporales</taxon>
        <taxon>Polyporaceae</taxon>
        <taxon>Trametes</taxon>
    </lineage>
</organism>
<proteinExistence type="predicted"/>